<dbReference type="InterPro" id="IPR027417">
    <property type="entry name" value="P-loop_NTPase"/>
</dbReference>
<organism evidence="24">
    <name type="scientific">Schizaphis graminum</name>
    <name type="common">Green bug aphid</name>
    <dbReference type="NCBI Taxonomy" id="13262"/>
    <lineage>
        <taxon>Eukaryota</taxon>
        <taxon>Metazoa</taxon>
        <taxon>Ecdysozoa</taxon>
        <taxon>Arthropoda</taxon>
        <taxon>Hexapoda</taxon>
        <taxon>Insecta</taxon>
        <taxon>Pterygota</taxon>
        <taxon>Neoptera</taxon>
        <taxon>Paraneoptera</taxon>
        <taxon>Hemiptera</taxon>
        <taxon>Sternorrhyncha</taxon>
        <taxon>Aphidomorpha</taxon>
        <taxon>Aphidoidea</taxon>
        <taxon>Aphididae</taxon>
        <taxon>Aphidini</taxon>
        <taxon>Schizaphis</taxon>
    </lineage>
</organism>
<keyword evidence="5" id="KW-0479">Metal-binding</keyword>
<accession>A0A2S2PEK1</accession>
<keyword evidence="6" id="KW-0547">Nucleotide-binding</keyword>
<evidence type="ECO:0000256" key="18">
    <source>
        <dbReference type="ARBA" id="ARBA00072683"/>
    </source>
</evidence>
<keyword evidence="13" id="KW-0007">Acetylation</keyword>
<evidence type="ECO:0000256" key="3">
    <source>
        <dbReference type="ARBA" id="ARBA00022448"/>
    </source>
</evidence>
<dbReference type="PANTHER" id="PTHR43394:SF1">
    <property type="entry name" value="ATP-BINDING CASSETTE SUB-FAMILY B MEMBER 10, MITOCHONDRIAL"/>
    <property type="match status" value="1"/>
</dbReference>
<comment type="subcellular location">
    <subcellularLocation>
        <location evidence="1">Mitochondrion inner membrane</location>
        <topology evidence="1">Multi-pass membrane protein</topology>
    </subcellularLocation>
</comment>
<keyword evidence="12 21" id="KW-1133">Transmembrane helix</keyword>
<dbReference type="PANTHER" id="PTHR43394">
    <property type="entry name" value="ATP-DEPENDENT PERMEASE MDL1, MITOCHONDRIAL"/>
    <property type="match status" value="1"/>
</dbReference>
<evidence type="ECO:0000256" key="6">
    <source>
        <dbReference type="ARBA" id="ARBA00022741"/>
    </source>
</evidence>
<dbReference type="SUPFAM" id="SSF90123">
    <property type="entry name" value="ABC transporter transmembrane region"/>
    <property type="match status" value="1"/>
</dbReference>
<keyword evidence="8 24" id="KW-0067">ATP-binding</keyword>
<feature type="domain" description="ABC transporter" evidence="22">
    <location>
        <begin position="397"/>
        <end position="634"/>
    </location>
</feature>
<keyword evidence="15 21" id="KW-0472">Membrane</keyword>
<feature type="transmembrane region" description="Helical" evidence="21">
    <location>
        <begin position="222"/>
        <end position="241"/>
    </location>
</feature>
<dbReference type="EMBL" id="GGMR01015216">
    <property type="protein sequence ID" value="MBY27835.1"/>
    <property type="molecule type" value="Transcribed_RNA"/>
</dbReference>
<evidence type="ECO:0000256" key="15">
    <source>
        <dbReference type="ARBA" id="ARBA00023136"/>
    </source>
</evidence>
<comment type="catalytic activity">
    <reaction evidence="16">
        <text>biliverdin IXalpha(in) + ATP + H2O = biliverdin IXalpha(out) + ADP + phosphate + H(+)</text>
        <dbReference type="Rhea" id="RHEA:82359"/>
        <dbReference type="ChEBI" id="CHEBI:15377"/>
        <dbReference type="ChEBI" id="CHEBI:15378"/>
        <dbReference type="ChEBI" id="CHEBI:30616"/>
        <dbReference type="ChEBI" id="CHEBI:43474"/>
        <dbReference type="ChEBI" id="CHEBI:57991"/>
        <dbReference type="ChEBI" id="CHEBI:456216"/>
    </reaction>
    <physiologicalReaction direction="left-to-right" evidence="16">
        <dbReference type="Rhea" id="RHEA:82360"/>
    </physiologicalReaction>
</comment>
<dbReference type="SMART" id="SM00382">
    <property type="entry name" value="AAA"/>
    <property type="match status" value="1"/>
</dbReference>
<dbReference type="Gene3D" id="3.40.50.300">
    <property type="entry name" value="P-loop containing nucleotide triphosphate hydrolases"/>
    <property type="match status" value="1"/>
</dbReference>
<comment type="similarity">
    <text evidence="2">Belongs to the ABC transporter superfamily. ABCB family. Mitochondrial peptide exporter (TC 3.A.1.212) subfamily.</text>
</comment>
<dbReference type="InterPro" id="IPR011527">
    <property type="entry name" value="ABC1_TM_dom"/>
</dbReference>
<keyword evidence="4 21" id="KW-0812">Transmembrane</keyword>
<evidence type="ECO:0000256" key="7">
    <source>
        <dbReference type="ARBA" id="ARBA00022792"/>
    </source>
</evidence>
<feature type="transmembrane region" description="Helical" evidence="21">
    <location>
        <begin position="77"/>
        <end position="97"/>
    </location>
</feature>
<feature type="transmembrane region" description="Helical" evidence="21">
    <location>
        <begin position="302"/>
        <end position="321"/>
    </location>
</feature>
<evidence type="ECO:0000256" key="14">
    <source>
        <dbReference type="ARBA" id="ARBA00023128"/>
    </source>
</evidence>
<evidence type="ECO:0000256" key="13">
    <source>
        <dbReference type="ARBA" id="ARBA00022990"/>
    </source>
</evidence>
<evidence type="ECO:0000256" key="9">
    <source>
        <dbReference type="ARBA" id="ARBA00022842"/>
    </source>
</evidence>
<dbReference type="Gene3D" id="1.20.1560.10">
    <property type="entry name" value="ABC transporter type 1, transmembrane domain"/>
    <property type="match status" value="2"/>
</dbReference>
<dbReference type="SUPFAM" id="SSF52540">
    <property type="entry name" value="P-loop containing nucleoside triphosphate hydrolases"/>
    <property type="match status" value="1"/>
</dbReference>
<dbReference type="InterPro" id="IPR036640">
    <property type="entry name" value="ABC1_TM_sf"/>
</dbReference>
<dbReference type="FunFam" id="3.40.50.300:FF:000403">
    <property type="entry name" value="ATP-binding cassette sub-family B member 8, mitochondrial"/>
    <property type="match status" value="1"/>
</dbReference>
<evidence type="ECO:0000256" key="20">
    <source>
        <dbReference type="ARBA" id="ARBA00083334"/>
    </source>
</evidence>
<dbReference type="GO" id="GO:0090374">
    <property type="term" value="P:oligopeptide export from mitochondrion"/>
    <property type="evidence" value="ECO:0007669"/>
    <property type="project" value="TreeGrafter"/>
</dbReference>
<dbReference type="InterPro" id="IPR003593">
    <property type="entry name" value="AAA+_ATPase"/>
</dbReference>
<dbReference type="PROSITE" id="PS00211">
    <property type="entry name" value="ABC_TRANSPORTER_1"/>
    <property type="match status" value="1"/>
</dbReference>
<dbReference type="GO" id="GO:0005743">
    <property type="term" value="C:mitochondrial inner membrane"/>
    <property type="evidence" value="ECO:0007669"/>
    <property type="project" value="UniProtKB-SubCell"/>
</dbReference>
<gene>
    <name evidence="24" type="primary">Abcb10_0</name>
    <name evidence="24" type="ORF">g.80165</name>
</gene>
<keyword evidence="7" id="KW-0999">Mitochondrion inner membrane</keyword>
<dbReference type="PIRSF" id="PIRSF002773">
    <property type="entry name" value="ABC_prm/ATPase_B"/>
    <property type="match status" value="1"/>
</dbReference>
<keyword evidence="3" id="KW-0813">Transport</keyword>
<dbReference type="GO" id="GO:0046872">
    <property type="term" value="F:metal ion binding"/>
    <property type="evidence" value="ECO:0007669"/>
    <property type="project" value="UniProtKB-KW"/>
</dbReference>
<reference evidence="24" key="1">
    <citation type="submission" date="2018-04" db="EMBL/GenBank/DDBJ databases">
        <title>Transcriptome of Schizaphis graminum biotype I.</title>
        <authorList>
            <person name="Scully E.D."/>
            <person name="Geib S.M."/>
            <person name="Palmer N.A."/>
            <person name="Koch K."/>
            <person name="Bradshaw J."/>
            <person name="Heng-Moss T."/>
            <person name="Sarath G."/>
        </authorList>
    </citation>
    <scope>NUCLEOTIDE SEQUENCE</scope>
</reference>
<dbReference type="InterPro" id="IPR003439">
    <property type="entry name" value="ABC_transporter-like_ATP-bd"/>
</dbReference>
<keyword evidence="10" id="KW-0809">Transit peptide</keyword>
<feature type="domain" description="ABC transmembrane type-1" evidence="23">
    <location>
        <begin position="80"/>
        <end position="363"/>
    </location>
</feature>
<dbReference type="GO" id="GO:0016887">
    <property type="term" value="F:ATP hydrolysis activity"/>
    <property type="evidence" value="ECO:0007669"/>
    <property type="project" value="InterPro"/>
</dbReference>
<dbReference type="Pfam" id="PF00664">
    <property type="entry name" value="ABC_membrane"/>
    <property type="match status" value="1"/>
</dbReference>
<evidence type="ECO:0000256" key="5">
    <source>
        <dbReference type="ARBA" id="ARBA00022723"/>
    </source>
</evidence>
<dbReference type="GO" id="GO:0042802">
    <property type="term" value="F:identical protein binding"/>
    <property type="evidence" value="ECO:0007669"/>
    <property type="project" value="UniProtKB-ARBA"/>
</dbReference>
<evidence type="ECO:0000256" key="10">
    <source>
        <dbReference type="ARBA" id="ARBA00022946"/>
    </source>
</evidence>
<dbReference type="CDD" id="cd03249">
    <property type="entry name" value="ABC_MTABC3_MDL1_MDL2"/>
    <property type="match status" value="1"/>
</dbReference>
<dbReference type="InterPro" id="IPR017871">
    <property type="entry name" value="ABC_transporter-like_CS"/>
</dbReference>
<dbReference type="Pfam" id="PF00005">
    <property type="entry name" value="ABC_tran"/>
    <property type="match status" value="1"/>
</dbReference>
<evidence type="ECO:0000259" key="23">
    <source>
        <dbReference type="PROSITE" id="PS50929"/>
    </source>
</evidence>
<evidence type="ECO:0000256" key="19">
    <source>
        <dbReference type="ARBA" id="ARBA00075187"/>
    </source>
</evidence>
<evidence type="ECO:0000256" key="12">
    <source>
        <dbReference type="ARBA" id="ARBA00022989"/>
    </source>
</evidence>
<dbReference type="AlphaFoldDB" id="A0A2S2PEK1"/>
<protein>
    <recommendedName>
        <fullName evidence="18">ATP-binding cassette sub-family B member 10, mitochondrial</fullName>
    </recommendedName>
    <alternativeName>
        <fullName evidence="19">ABC-mitochondrial erythroid protein</fullName>
    </alternativeName>
    <alternativeName>
        <fullName evidence="20">ATP-binding cassette transporter 10</fullName>
    </alternativeName>
</protein>
<dbReference type="InterPro" id="IPR039421">
    <property type="entry name" value="Type_1_exporter"/>
</dbReference>
<dbReference type="PROSITE" id="PS50893">
    <property type="entry name" value="ABC_TRANSPORTER_2"/>
    <property type="match status" value="1"/>
</dbReference>
<evidence type="ECO:0000256" key="17">
    <source>
        <dbReference type="ARBA" id="ARBA00055589"/>
    </source>
</evidence>
<feature type="transmembrane region" description="Helical" evidence="21">
    <location>
        <begin position="117"/>
        <end position="141"/>
    </location>
</feature>
<evidence type="ECO:0000259" key="22">
    <source>
        <dbReference type="PROSITE" id="PS50893"/>
    </source>
</evidence>
<evidence type="ECO:0000256" key="16">
    <source>
        <dbReference type="ARBA" id="ARBA00052250"/>
    </source>
</evidence>
<evidence type="ECO:0000256" key="1">
    <source>
        <dbReference type="ARBA" id="ARBA00004448"/>
    </source>
</evidence>
<evidence type="ECO:0000256" key="4">
    <source>
        <dbReference type="ARBA" id="ARBA00022692"/>
    </source>
</evidence>
<dbReference type="PROSITE" id="PS50929">
    <property type="entry name" value="ABC_TM1F"/>
    <property type="match status" value="1"/>
</dbReference>
<keyword evidence="14" id="KW-0496">Mitochondrion</keyword>
<keyword evidence="11" id="KW-1278">Translocase</keyword>
<evidence type="ECO:0000313" key="24">
    <source>
        <dbReference type="EMBL" id="MBY27835.1"/>
    </source>
</evidence>
<keyword evidence="9" id="KW-0460">Magnesium</keyword>
<dbReference type="CDD" id="cd18573">
    <property type="entry name" value="ABC_6TM_ABCB10_like"/>
    <property type="match status" value="1"/>
</dbReference>
<evidence type="ECO:0000256" key="8">
    <source>
        <dbReference type="ARBA" id="ARBA00022840"/>
    </source>
</evidence>
<evidence type="ECO:0000256" key="21">
    <source>
        <dbReference type="SAM" id="Phobius"/>
    </source>
</evidence>
<dbReference type="GO" id="GO:0005524">
    <property type="term" value="F:ATP binding"/>
    <property type="evidence" value="ECO:0007669"/>
    <property type="project" value="UniProtKB-KW"/>
</dbReference>
<evidence type="ECO:0000256" key="11">
    <source>
        <dbReference type="ARBA" id="ARBA00022967"/>
    </source>
</evidence>
<name>A0A2S2PEK1_SCHGA</name>
<dbReference type="GO" id="GO:0015421">
    <property type="term" value="F:ABC-type oligopeptide transporter activity"/>
    <property type="evidence" value="ECO:0007669"/>
    <property type="project" value="TreeGrafter"/>
</dbReference>
<proteinExistence type="inferred from homology"/>
<dbReference type="FunFam" id="1.20.1560.10:FF:000048">
    <property type="entry name" value="ATP-binding cassette sub-family B member 10, mitochondrial"/>
    <property type="match status" value="1"/>
</dbReference>
<comment type="function">
    <text evidence="17">ATP-dependent transporter located in the mitochondrial inner membrane that catalyzes the export of biliverdin from the mitochondrial matrix, and plays a crucial role in hemoglobin synthesis and antioxidative stress. Participates in the early step of the heme biosynthetic process during insertion of iron into protoporphyrin IX (PPIX). Involved in the stabilization of the iron transporter mitoferrin-1/SLC25A37. In addition may be involved in mitochondrial unfolded protein response (UPRmt) signaling pathway, although ABCB10 probably does not participate in peptide export from mitochondria.</text>
</comment>
<sequence length="640" mass="70984">MTFGLLRYSLCTKFKLPIHYQLNFTVQIPRCRARKPLFNETVRWMSTKSTTKESKKLFSESKVLRLYSLAKPEKNKLICAVCFLLVSSAVTMAIPFSFGRIVDIIYKSDITEAQSKLIKICTILLPIFVIGAACNFGRIYLMNTSGYKITKTLRELLFKSLLSQETAYFDRHKTGELINRLSSDCLLVSQTITTNISDGLRSTIMVASGVSFMFFVSPKLALVGLSIVPPIAALAVIYGRFVRKITRSVQDSLAVSNQVAEEKISNIRTVKAFSQEKKEMFLYEKKMNEVLQLSIKESFMRGLFFGMTGFAGNFIIISVLYSGGLLVSEQAISVGELSSFLLYAAYTGVSISGLSTFYSDINRGLGASSRIWEIIDRKPSIPISGGLKPLTDPKGDISFQNIVFNYPNRPDAPILNGLNLEIPSGMIYALVGHSGSGKSTLGNLLLRLYDPQSGQVCLDKIDLKMYDPVWLHSHIGVVSQEPILFSGTVRENIAYGRESVTDNEIINAAKEANAYDFIVKTFPEKFDTVVGERGVLLSGGQKQRIAIARALLKNPKILLLDEATSALDAESEKLIQEALQRVSKGRTVLTIAHRLSTIKNADKLAVIYNGKIVELGSYDELMCIENGLFKKLNKNQVLTS</sequence>
<evidence type="ECO:0000256" key="2">
    <source>
        <dbReference type="ARBA" id="ARBA00005580"/>
    </source>
</evidence>